<evidence type="ECO:0000256" key="4">
    <source>
        <dbReference type="ARBA" id="ARBA00010617"/>
    </source>
</evidence>
<dbReference type="GO" id="GO:0004497">
    <property type="term" value="F:monooxygenase activity"/>
    <property type="evidence" value="ECO:0007669"/>
    <property type="project" value="UniProtKB-KW"/>
</dbReference>
<feature type="binding site" description="axial binding residue" evidence="13">
    <location>
        <position position="498"/>
    </location>
    <ligand>
        <name>heme</name>
        <dbReference type="ChEBI" id="CHEBI:30413"/>
    </ligand>
    <ligandPart>
        <name>Fe</name>
        <dbReference type="ChEBI" id="CHEBI:18248"/>
    </ligandPart>
</feature>
<dbReference type="InterPro" id="IPR036396">
    <property type="entry name" value="Cyt_P450_sf"/>
</dbReference>
<dbReference type="PANTHER" id="PTHR24305">
    <property type="entry name" value="CYTOCHROME P450"/>
    <property type="match status" value="1"/>
</dbReference>
<sequence>MFLNPLPSHFTIPVPNTPRNWLYLLVLCYALSRLLRRSYTRARSPLRDIPGPPAESWFTGNLGQLFTAKGLPFHHSLVSQYGGLVKVHGFFGDEQLYISDPRALQSILVKEQDAFEETGVFVETNKVIFGPGLVSTTGAFHKRQRKLTLPIFSLNNLRELVPTLYDVADRLSDVLARETQAADVLDMSEWMSRASLEAAGQAILGYSFDPLDSRVNNAYTQAIRELIPTIFKLSLIRQLAPFLVRLGPAWLRRLLVNCTPIPAVQRLKEMSDVMHASAVAILEKARQGLRDADAGGDRQGKGKAKDITSLLLRANENAGDAEQMSDAELTGQMTVMIFGAQDTSTSALTRILYMLATRPDVQDRIRSEIKQMQLQDGGERLTVEQMNALPWLDAVIKETLRLYPPVPFVRRTAVEERIIPYLLPSGAEDAVRIPRGTTLFLGIAGANRMKCVWGEDAADWKPERWLGIGVGERGRGEKERLPGVYSGMMSFLGGKRACIGYKFAEIEIKIFLTTLLRRFEFSTTGTQGNEIVWNLSQIISPSVRVVRDGKVCEEKGLPLRVRMVTD</sequence>
<evidence type="ECO:0000256" key="13">
    <source>
        <dbReference type="PIRSR" id="PIRSR602403-1"/>
    </source>
</evidence>
<evidence type="ECO:0000256" key="2">
    <source>
        <dbReference type="ARBA" id="ARBA00004370"/>
    </source>
</evidence>
<comment type="similarity">
    <text evidence="4">Belongs to the cytochrome P450 family.</text>
</comment>
<dbReference type="PRINTS" id="PR00465">
    <property type="entry name" value="EP450IV"/>
</dbReference>
<dbReference type="PANTHER" id="PTHR24305:SF166">
    <property type="entry name" value="CYTOCHROME P450 12A4, MITOCHONDRIAL-RELATED"/>
    <property type="match status" value="1"/>
</dbReference>
<accession>A0AAD7BC77</accession>
<comment type="cofactor">
    <cofactor evidence="1 13">
        <name>heme</name>
        <dbReference type="ChEBI" id="CHEBI:30413"/>
    </cofactor>
</comment>
<reference evidence="14" key="1">
    <citation type="submission" date="2023-03" db="EMBL/GenBank/DDBJ databases">
        <title>Massive genome expansion in bonnet fungi (Mycena s.s.) driven by repeated elements and novel gene families across ecological guilds.</title>
        <authorList>
            <consortium name="Lawrence Berkeley National Laboratory"/>
            <person name="Harder C.B."/>
            <person name="Miyauchi S."/>
            <person name="Viragh M."/>
            <person name="Kuo A."/>
            <person name="Thoen E."/>
            <person name="Andreopoulos B."/>
            <person name="Lu D."/>
            <person name="Skrede I."/>
            <person name="Drula E."/>
            <person name="Henrissat B."/>
            <person name="Morin E."/>
            <person name="Kohler A."/>
            <person name="Barry K."/>
            <person name="LaButti K."/>
            <person name="Morin E."/>
            <person name="Salamov A."/>
            <person name="Lipzen A."/>
            <person name="Mereny Z."/>
            <person name="Hegedus B."/>
            <person name="Baldrian P."/>
            <person name="Stursova M."/>
            <person name="Weitz H."/>
            <person name="Taylor A."/>
            <person name="Grigoriev I.V."/>
            <person name="Nagy L.G."/>
            <person name="Martin F."/>
            <person name="Kauserud H."/>
        </authorList>
    </citation>
    <scope>NUCLEOTIDE SEQUENCE</scope>
    <source>
        <strain evidence="14">9284</strain>
    </source>
</reference>
<dbReference type="Gene3D" id="1.10.630.10">
    <property type="entry name" value="Cytochrome P450"/>
    <property type="match status" value="1"/>
</dbReference>
<evidence type="ECO:0000256" key="12">
    <source>
        <dbReference type="ARBA" id="ARBA00023136"/>
    </source>
</evidence>
<keyword evidence="12" id="KW-0472">Membrane</keyword>
<protein>
    <submittedName>
        <fullName evidence="14">Cytochrome P450</fullName>
    </submittedName>
</protein>
<dbReference type="SUPFAM" id="SSF48264">
    <property type="entry name" value="Cytochrome P450"/>
    <property type="match status" value="1"/>
</dbReference>
<evidence type="ECO:0000256" key="9">
    <source>
        <dbReference type="ARBA" id="ARBA00023002"/>
    </source>
</evidence>
<organism evidence="14 15">
    <name type="scientific">Roridomyces roridus</name>
    <dbReference type="NCBI Taxonomy" id="1738132"/>
    <lineage>
        <taxon>Eukaryota</taxon>
        <taxon>Fungi</taxon>
        <taxon>Dikarya</taxon>
        <taxon>Basidiomycota</taxon>
        <taxon>Agaricomycotina</taxon>
        <taxon>Agaricomycetes</taxon>
        <taxon>Agaricomycetidae</taxon>
        <taxon>Agaricales</taxon>
        <taxon>Marasmiineae</taxon>
        <taxon>Mycenaceae</taxon>
        <taxon>Roridomyces</taxon>
    </lineage>
</organism>
<keyword evidence="8" id="KW-1133">Transmembrane helix</keyword>
<gene>
    <name evidence="14" type="ORF">FB45DRAFT_1104234</name>
</gene>
<comment type="pathway">
    <text evidence="3">Secondary metabolite biosynthesis; terpenoid biosynthesis.</text>
</comment>
<evidence type="ECO:0000256" key="6">
    <source>
        <dbReference type="ARBA" id="ARBA00022692"/>
    </source>
</evidence>
<name>A0AAD7BC77_9AGAR</name>
<dbReference type="InterPro" id="IPR002403">
    <property type="entry name" value="Cyt_P450_E_grp-IV"/>
</dbReference>
<dbReference type="Proteomes" id="UP001221142">
    <property type="component" value="Unassembled WGS sequence"/>
</dbReference>
<evidence type="ECO:0000256" key="5">
    <source>
        <dbReference type="ARBA" id="ARBA00022617"/>
    </source>
</evidence>
<dbReference type="GO" id="GO:0020037">
    <property type="term" value="F:heme binding"/>
    <property type="evidence" value="ECO:0007669"/>
    <property type="project" value="InterPro"/>
</dbReference>
<dbReference type="InterPro" id="IPR001128">
    <property type="entry name" value="Cyt_P450"/>
</dbReference>
<evidence type="ECO:0000256" key="1">
    <source>
        <dbReference type="ARBA" id="ARBA00001971"/>
    </source>
</evidence>
<proteinExistence type="inferred from homology"/>
<keyword evidence="11" id="KW-0503">Monooxygenase</keyword>
<keyword evidence="5 13" id="KW-0349">Heme</keyword>
<keyword evidence="15" id="KW-1185">Reference proteome</keyword>
<comment type="subcellular location">
    <subcellularLocation>
        <location evidence="2">Membrane</location>
    </subcellularLocation>
</comment>
<dbReference type="CDD" id="cd11069">
    <property type="entry name" value="CYP_FUM15-like"/>
    <property type="match status" value="1"/>
</dbReference>
<dbReference type="GO" id="GO:0016705">
    <property type="term" value="F:oxidoreductase activity, acting on paired donors, with incorporation or reduction of molecular oxygen"/>
    <property type="evidence" value="ECO:0007669"/>
    <property type="project" value="InterPro"/>
</dbReference>
<keyword evidence="9" id="KW-0560">Oxidoreductase</keyword>
<keyword evidence="6" id="KW-0812">Transmembrane</keyword>
<evidence type="ECO:0000313" key="14">
    <source>
        <dbReference type="EMBL" id="KAJ7617102.1"/>
    </source>
</evidence>
<keyword evidence="7 13" id="KW-0479">Metal-binding</keyword>
<dbReference type="InterPro" id="IPR050121">
    <property type="entry name" value="Cytochrome_P450_monoxygenase"/>
</dbReference>
<dbReference type="GO" id="GO:0005506">
    <property type="term" value="F:iron ion binding"/>
    <property type="evidence" value="ECO:0007669"/>
    <property type="project" value="InterPro"/>
</dbReference>
<evidence type="ECO:0000256" key="7">
    <source>
        <dbReference type="ARBA" id="ARBA00022723"/>
    </source>
</evidence>
<evidence type="ECO:0000313" key="15">
    <source>
        <dbReference type="Proteomes" id="UP001221142"/>
    </source>
</evidence>
<evidence type="ECO:0000256" key="10">
    <source>
        <dbReference type="ARBA" id="ARBA00023004"/>
    </source>
</evidence>
<evidence type="ECO:0000256" key="8">
    <source>
        <dbReference type="ARBA" id="ARBA00022989"/>
    </source>
</evidence>
<dbReference type="Pfam" id="PF00067">
    <property type="entry name" value="p450"/>
    <property type="match status" value="1"/>
</dbReference>
<dbReference type="EMBL" id="JARKIF010000021">
    <property type="protein sequence ID" value="KAJ7617102.1"/>
    <property type="molecule type" value="Genomic_DNA"/>
</dbReference>
<evidence type="ECO:0000256" key="11">
    <source>
        <dbReference type="ARBA" id="ARBA00023033"/>
    </source>
</evidence>
<dbReference type="AlphaFoldDB" id="A0AAD7BC77"/>
<evidence type="ECO:0000256" key="3">
    <source>
        <dbReference type="ARBA" id="ARBA00004721"/>
    </source>
</evidence>
<comment type="caution">
    <text evidence="14">The sequence shown here is derived from an EMBL/GenBank/DDBJ whole genome shotgun (WGS) entry which is preliminary data.</text>
</comment>
<keyword evidence="10 13" id="KW-0408">Iron</keyword>
<dbReference type="GO" id="GO:0016020">
    <property type="term" value="C:membrane"/>
    <property type="evidence" value="ECO:0007669"/>
    <property type="project" value="UniProtKB-SubCell"/>
</dbReference>
<dbReference type="PRINTS" id="PR00385">
    <property type="entry name" value="P450"/>
</dbReference>